<gene>
    <name evidence="5" type="ORF">Ahy_A07g037153</name>
</gene>
<dbReference type="GO" id="GO:0005524">
    <property type="term" value="F:ATP binding"/>
    <property type="evidence" value="ECO:0007669"/>
    <property type="project" value="UniProtKB-KW"/>
</dbReference>
<evidence type="ECO:0000313" key="5">
    <source>
        <dbReference type="EMBL" id="RYR50520.1"/>
    </source>
</evidence>
<keyword evidence="4" id="KW-0067">ATP-binding</keyword>
<protein>
    <recommendedName>
        <fullName evidence="7">LRR receptor-like serine/threonine-protein kinase</fullName>
    </recommendedName>
</protein>
<evidence type="ECO:0000313" key="6">
    <source>
        <dbReference type="Proteomes" id="UP000289738"/>
    </source>
</evidence>
<evidence type="ECO:0000256" key="3">
    <source>
        <dbReference type="ARBA" id="ARBA00022777"/>
    </source>
</evidence>
<dbReference type="PANTHER" id="PTHR47973">
    <property type="entry name" value="CYSTEINE-RICH RECEPTOR-LIKE PROTEIN KINASE 3"/>
    <property type="match status" value="1"/>
</dbReference>
<dbReference type="GO" id="GO:0016301">
    <property type="term" value="F:kinase activity"/>
    <property type="evidence" value="ECO:0007669"/>
    <property type="project" value="UniProtKB-KW"/>
</dbReference>
<sequence length="195" mass="21782">MKVYSLGIRPLQEFRLGTDRNLAENSWCNFQIGFSWKFFSHRPNSATHLASQRQPMPVCNCGPDCHNSSLSMAANLLKEKGNLLELVDGRLGEDLNKEEALVMIKVALLCTNASPVLRPTMASVVMMLEGSTVVPDVMPGTNDLLDEKKFEMMRQHYQQHRGEREISETPSYSISVGETSAIVTDTDSSFLNARD</sequence>
<proteinExistence type="predicted"/>
<name>A0A445CHZ0_ARAHY</name>
<evidence type="ECO:0008006" key="7">
    <source>
        <dbReference type="Google" id="ProtNLM"/>
    </source>
</evidence>
<organism evidence="5 6">
    <name type="scientific">Arachis hypogaea</name>
    <name type="common">Peanut</name>
    <dbReference type="NCBI Taxonomy" id="3818"/>
    <lineage>
        <taxon>Eukaryota</taxon>
        <taxon>Viridiplantae</taxon>
        <taxon>Streptophyta</taxon>
        <taxon>Embryophyta</taxon>
        <taxon>Tracheophyta</taxon>
        <taxon>Spermatophyta</taxon>
        <taxon>Magnoliopsida</taxon>
        <taxon>eudicotyledons</taxon>
        <taxon>Gunneridae</taxon>
        <taxon>Pentapetalae</taxon>
        <taxon>rosids</taxon>
        <taxon>fabids</taxon>
        <taxon>Fabales</taxon>
        <taxon>Fabaceae</taxon>
        <taxon>Papilionoideae</taxon>
        <taxon>50 kb inversion clade</taxon>
        <taxon>dalbergioids sensu lato</taxon>
        <taxon>Dalbergieae</taxon>
        <taxon>Pterocarpus clade</taxon>
        <taxon>Arachis</taxon>
    </lineage>
</organism>
<accession>A0A445CHZ0</accession>
<dbReference type="EMBL" id="SDMP01000007">
    <property type="protein sequence ID" value="RYR50520.1"/>
    <property type="molecule type" value="Genomic_DNA"/>
</dbReference>
<evidence type="ECO:0000256" key="4">
    <source>
        <dbReference type="ARBA" id="ARBA00022840"/>
    </source>
</evidence>
<evidence type="ECO:0000256" key="1">
    <source>
        <dbReference type="ARBA" id="ARBA00022679"/>
    </source>
</evidence>
<reference evidence="5 6" key="1">
    <citation type="submission" date="2019-01" db="EMBL/GenBank/DDBJ databases">
        <title>Sequencing of cultivated peanut Arachis hypogaea provides insights into genome evolution and oil improvement.</title>
        <authorList>
            <person name="Chen X."/>
        </authorList>
    </citation>
    <scope>NUCLEOTIDE SEQUENCE [LARGE SCALE GENOMIC DNA]</scope>
    <source>
        <strain evidence="6">cv. Fuhuasheng</strain>
        <tissue evidence="5">Leaves</tissue>
    </source>
</reference>
<dbReference type="Gene3D" id="1.10.510.10">
    <property type="entry name" value="Transferase(Phosphotransferase) domain 1"/>
    <property type="match status" value="1"/>
</dbReference>
<keyword evidence="2" id="KW-0547">Nucleotide-binding</keyword>
<dbReference type="AlphaFoldDB" id="A0A445CHZ0"/>
<evidence type="ECO:0000256" key="2">
    <source>
        <dbReference type="ARBA" id="ARBA00022741"/>
    </source>
</evidence>
<keyword evidence="6" id="KW-1185">Reference proteome</keyword>
<comment type="caution">
    <text evidence="5">The sequence shown here is derived from an EMBL/GenBank/DDBJ whole genome shotgun (WGS) entry which is preliminary data.</text>
</comment>
<dbReference type="InterPro" id="IPR052059">
    <property type="entry name" value="CR_Ser/Thr_kinase"/>
</dbReference>
<dbReference type="Proteomes" id="UP000289738">
    <property type="component" value="Chromosome A07"/>
</dbReference>
<keyword evidence="1" id="KW-0808">Transferase</keyword>
<keyword evidence="3" id="KW-0418">Kinase</keyword>